<reference evidence="2 3" key="1">
    <citation type="submission" date="2024-09" db="EMBL/GenBank/DDBJ databases">
        <title>Genome sequencing and assembly of Phytophthora oleae, isolate VK10A, causative agent of rot of olive drupes.</title>
        <authorList>
            <person name="Conti Taguali S."/>
            <person name="Riolo M."/>
            <person name="La Spada F."/>
            <person name="Cacciola S.O."/>
            <person name="Dionisio G."/>
        </authorList>
    </citation>
    <scope>NUCLEOTIDE SEQUENCE [LARGE SCALE GENOMIC DNA]</scope>
    <source>
        <strain evidence="2 3">VK10A</strain>
    </source>
</reference>
<feature type="compositionally biased region" description="Polar residues" evidence="1">
    <location>
        <begin position="184"/>
        <end position="197"/>
    </location>
</feature>
<feature type="region of interest" description="Disordered" evidence="1">
    <location>
        <begin position="151"/>
        <end position="211"/>
    </location>
</feature>
<proteinExistence type="predicted"/>
<evidence type="ECO:0008006" key="4">
    <source>
        <dbReference type="Google" id="ProtNLM"/>
    </source>
</evidence>
<dbReference type="Proteomes" id="UP001632037">
    <property type="component" value="Unassembled WGS sequence"/>
</dbReference>
<name>A0ABD3F8M9_9STRA</name>
<dbReference type="EMBL" id="JBIMZQ010000029">
    <property type="protein sequence ID" value="KAL3663073.1"/>
    <property type="molecule type" value="Genomic_DNA"/>
</dbReference>
<keyword evidence="3" id="KW-1185">Reference proteome</keyword>
<evidence type="ECO:0000256" key="1">
    <source>
        <dbReference type="SAM" id="MobiDB-lite"/>
    </source>
</evidence>
<feature type="region of interest" description="Disordered" evidence="1">
    <location>
        <begin position="1"/>
        <end position="70"/>
    </location>
</feature>
<feature type="compositionally biased region" description="Basic residues" evidence="1">
    <location>
        <begin position="9"/>
        <end position="18"/>
    </location>
</feature>
<evidence type="ECO:0000313" key="3">
    <source>
        <dbReference type="Proteomes" id="UP001632037"/>
    </source>
</evidence>
<organism evidence="2 3">
    <name type="scientific">Phytophthora oleae</name>
    <dbReference type="NCBI Taxonomy" id="2107226"/>
    <lineage>
        <taxon>Eukaryota</taxon>
        <taxon>Sar</taxon>
        <taxon>Stramenopiles</taxon>
        <taxon>Oomycota</taxon>
        <taxon>Peronosporomycetes</taxon>
        <taxon>Peronosporales</taxon>
        <taxon>Peronosporaceae</taxon>
        <taxon>Phytophthora</taxon>
    </lineage>
</organism>
<evidence type="ECO:0000313" key="2">
    <source>
        <dbReference type="EMBL" id="KAL3663073.1"/>
    </source>
</evidence>
<sequence>MGRSQVKYRATHGRGRGRGRGDTTGGRGEVSERRQPRHLRNLGSNAYRFEERESQEGAGEGGDISAKNYGGRTQFFASNQNYRENMGAAPGEYFQSSTMKQWEEKDDDAEAALGVLDLDWIASQLQLVSPDIRYRMDVKYCVDLPFEAPNEVEDESKGEIAEETSAAPSKPAQGDTELDFLLNLSASTSSGVKSTPTPSIPAVSAPAPTKIPAETEQLEEWLDDVLDM</sequence>
<accession>A0ABD3F8M9</accession>
<comment type="caution">
    <text evidence="2">The sequence shown here is derived from an EMBL/GenBank/DDBJ whole genome shotgun (WGS) entry which is preliminary data.</text>
</comment>
<protein>
    <recommendedName>
        <fullName evidence="4">Cell death regulator Aven</fullName>
    </recommendedName>
</protein>
<gene>
    <name evidence="2" type="ORF">V7S43_012013</name>
</gene>
<dbReference type="AlphaFoldDB" id="A0ABD3F8M9"/>